<dbReference type="Gene3D" id="1.25.40.150">
    <property type="entry name" value="V-type ATPase, subunit H, C-terminal domain"/>
    <property type="match status" value="1"/>
</dbReference>
<dbReference type="InterPro" id="IPR038497">
    <property type="entry name" value="ATPase_V1-cplx_hsu_C_sf"/>
</dbReference>
<dbReference type="Pfam" id="PF03224">
    <property type="entry name" value="V-ATPase_H_N"/>
    <property type="match status" value="1"/>
</dbReference>
<dbReference type="GO" id="GO:0046961">
    <property type="term" value="F:proton-transporting ATPase activity, rotational mechanism"/>
    <property type="evidence" value="ECO:0007669"/>
    <property type="project" value="InterPro"/>
</dbReference>
<dbReference type="InterPro" id="IPR011989">
    <property type="entry name" value="ARM-like"/>
</dbReference>
<gene>
    <name evidence="6" type="ORF">BZG36_04613</name>
</gene>
<dbReference type="PIRSF" id="PIRSF032184">
    <property type="entry name" value="ATPase_V1_H"/>
    <property type="match status" value="1"/>
</dbReference>
<dbReference type="Proteomes" id="UP000242875">
    <property type="component" value="Unassembled WGS sequence"/>
</dbReference>
<keyword evidence="7" id="KW-1185">Reference proteome</keyword>
<dbReference type="SUPFAM" id="SSF48371">
    <property type="entry name" value="ARM repeat"/>
    <property type="match status" value="1"/>
</dbReference>
<evidence type="ECO:0000313" key="6">
    <source>
        <dbReference type="EMBL" id="OZJ03068.1"/>
    </source>
</evidence>
<keyword evidence="2" id="KW-0813">Transport</keyword>
<organism evidence="6 7">
    <name type="scientific">Bifiguratus adelaidae</name>
    <dbReference type="NCBI Taxonomy" id="1938954"/>
    <lineage>
        <taxon>Eukaryota</taxon>
        <taxon>Fungi</taxon>
        <taxon>Fungi incertae sedis</taxon>
        <taxon>Mucoromycota</taxon>
        <taxon>Mucoromycotina</taxon>
        <taxon>Endogonomycetes</taxon>
        <taxon>Endogonales</taxon>
        <taxon>Endogonales incertae sedis</taxon>
        <taxon>Bifiguratus</taxon>
    </lineage>
</organism>
<dbReference type="PANTHER" id="PTHR10698">
    <property type="entry name" value="V-TYPE PROTON ATPASE SUBUNIT H"/>
    <property type="match status" value="1"/>
</dbReference>
<protein>
    <recommendedName>
        <fullName evidence="5">ATPase V1 complex subunit H C-terminal domain-containing protein</fullName>
    </recommendedName>
</protein>
<dbReference type="InterPro" id="IPR004908">
    <property type="entry name" value="ATPase_V1-cplx_hsu"/>
</dbReference>
<dbReference type="Gene3D" id="1.25.10.10">
    <property type="entry name" value="Leucine-rich Repeat Variant"/>
    <property type="match status" value="1"/>
</dbReference>
<evidence type="ECO:0000256" key="1">
    <source>
        <dbReference type="ARBA" id="ARBA00008613"/>
    </source>
</evidence>
<evidence type="ECO:0000259" key="5">
    <source>
        <dbReference type="Pfam" id="PF11698"/>
    </source>
</evidence>
<keyword evidence="4" id="KW-0406">Ion transport</keyword>
<dbReference type="Pfam" id="PF11698">
    <property type="entry name" value="V-ATPase_H_C"/>
    <property type="match status" value="1"/>
</dbReference>
<evidence type="ECO:0000313" key="7">
    <source>
        <dbReference type="Proteomes" id="UP000242875"/>
    </source>
</evidence>
<dbReference type="GO" id="GO:0000329">
    <property type="term" value="C:fungal-type vacuole membrane"/>
    <property type="evidence" value="ECO:0007669"/>
    <property type="project" value="TreeGrafter"/>
</dbReference>
<comment type="caution">
    <text evidence="6">The sequence shown here is derived from an EMBL/GenBank/DDBJ whole genome shotgun (WGS) entry which is preliminary data.</text>
</comment>
<sequence>SNAPKPRAVDEVPEVPLALVWNPYLDELWAGVRGRVVGWEGYHRAGLITKEELNYIHKVDRKRGGAGSTIFTAGDAVSADDGPLYAQMYMSLLHRLSRVDTVQSILVLVDEMLKDHDERVTWFHQAAVGNPDFPYGPFLKCLHLDDEFVPLDASRILTTLYCASPNPIVADMSQLSSWLQKQLQSNNASVVDLAVQVLESLLQIKEYRKKVWDNERLVDTLVGVLKRNTTSPQMQYQVIFCFWLLTFEREVAATINKKYDIIPMTLEICKAAIKEKVVRVIIATFRNLVEIAPEANLPAMLVAKLLPYTENLSARKWSDSEIAEDVNFVKEQLTENFQSLSTFEEYASEVQTGKLEWSPPHQSETFWKQNASRLNENDHELVKILARLLSTSQDPLVLAVAAHDIGQYVKFGQKDAKKYVQDIGAKQKVMELMTHPDKDVRYQALLAVQKYMVNAWEF</sequence>
<dbReference type="OrthoDB" id="10263554at2759"/>
<evidence type="ECO:0000256" key="3">
    <source>
        <dbReference type="ARBA" id="ARBA00022781"/>
    </source>
</evidence>
<name>A0A261XXM3_9FUNG</name>
<dbReference type="AlphaFoldDB" id="A0A261XXM3"/>
<comment type="similarity">
    <text evidence="1">Belongs to the V-ATPase H subunit family.</text>
</comment>
<reference evidence="6 7" key="1">
    <citation type="journal article" date="2017" name="Mycologia">
        <title>Bifiguratus adelaidae, gen. et sp. nov., a new member of Mucoromycotina in endophytic and soil-dwelling habitats.</title>
        <authorList>
            <person name="Torres-Cruz T.J."/>
            <person name="Billingsley Tobias T.L."/>
            <person name="Almatruk M."/>
            <person name="Hesse C."/>
            <person name="Kuske C.R."/>
            <person name="Desiro A."/>
            <person name="Benucci G.M."/>
            <person name="Bonito G."/>
            <person name="Stajich J.E."/>
            <person name="Dunlap C."/>
            <person name="Arnold A.E."/>
            <person name="Porras-Alfaro A."/>
        </authorList>
    </citation>
    <scope>NUCLEOTIDE SEQUENCE [LARGE SCALE GENOMIC DNA]</scope>
    <source>
        <strain evidence="6 7">AZ0501</strain>
    </source>
</reference>
<dbReference type="InterPro" id="IPR016024">
    <property type="entry name" value="ARM-type_fold"/>
</dbReference>
<dbReference type="EMBL" id="MVBO01000106">
    <property type="protein sequence ID" value="OZJ03068.1"/>
    <property type="molecule type" value="Genomic_DNA"/>
</dbReference>
<evidence type="ECO:0000256" key="4">
    <source>
        <dbReference type="ARBA" id="ARBA00023065"/>
    </source>
</evidence>
<evidence type="ECO:0000256" key="2">
    <source>
        <dbReference type="ARBA" id="ARBA00022448"/>
    </source>
</evidence>
<feature type="domain" description="ATPase V1 complex subunit H C-terminal" evidence="5">
    <location>
        <begin position="340"/>
        <end position="456"/>
    </location>
</feature>
<keyword evidence="3" id="KW-0375">Hydrogen ion transport</keyword>
<feature type="non-terminal residue" evidence="6">
    <location>
        <position position="1"/>
    </location>
</feature>
<dbReference type="GO" id="GO:0000221">
    <property type="term" value="C:vacuolar proton-transporting V-type ATPase, V1 domain"/>
    <property type="evidence" value="ECO:0007669"/>
    <property type="project" value="InterPro"/>
</dbReference>
<dbReference type="InterPro" id="IPR011987">
    <property type="entry name" value="ATPase_V1-cplx_hsu_C"/>
</dbReference>
<accession>A0A261XXM3</accession>
<proteinExistence type="inferred from homology"/>
<dbReference type="PANTHER" id="PTHR10698:SF0">
    <property type="entry name" value="V-TYPE PROTON ATPASE SUBUNIT H"/>
    <property type="match status" value="1"/>
</dbReference>